<dbReference type="SUPFAM" id="SSF51735">
    <property type="entry name" value="NAD(P)-binding Rossmann-fold domains"/>
    <property type="match status" value="5"/>
</dbReference>
<dbReference type="InterPro" id="IPR018201">
    <property type="entry name" value="Ketoacyl_synth_AS"/>
</dbReference>
<dbReference type="Pfam" id="PF02801">
    <property type="entry name" value="Ketoacyl-synt_C"/>
    <property type="match status" value="3"/>
</dbReference>
<dbReference type="GO" id="GO:0016491">
    <property type="term" value="F:oxidoreductase activity"/>
    <property type="evidence" value="ECO:0007669"/>
    <property type="project" value="InterPro"/>
</dbReference>
<evidence type="ECO:0000256" key="4">
    <source>
        <dbReference type="ARBA" id="ARBA00022679"/>
    </source>
</evidence>
<dbReference type="CDD" id="cd00833">
    <property type="entry name" value="PKS"/>
    <property type="match status" value="3"/>
</dbReference>
<sequence length="4986" mass="525146">MGSAARTQENAATARHEPIAVVGLSCRFPRATGPQAYWRLLRDGVDAVTRVPERRWNVAEDTTDPGTRFGAFLDDVSGFDPAFFGLSPREATAMDPQQRLVLELGWEALEDAGIVPADLAETATGVFVGAIWDDYAALTRQGGAASIGRHTATGVNRGVIANRLSYVLDLRGPSLTLDTAQSSALVAVHEACQSILRGESTLALAGGVNLNLVPGSSLMAARFGGLSPDGRCFTFDARANGYVRGEGGGLVVLKPLERAVADGDTVYCVIRGGAVNNDGATEGLTVPSARAQEQVVRLAQARAGVTPADVQYVELHGTGTRRGDPLEAAALGAVFQGAEAPVRVGSAKTNIGHLEGAAGIAGLIKAALCVRHRRLVPHLNFVSPHPDIPLDTLNLRVQTALESWPRADRPLVAGVSSFGMGGTNCHLVLSEPAPAPRPAEPGTSATPVLLLPVSGRTEPALRAQARALATAVRSEPAVRPLDLAYGLATTRTAFEHRAVLLAADRDGVLNALDALAADEPSAQVLRGEPLHGGTAFLFSGQGSQRARMGHELHTAFPVYAEAFDEVCALLDAHLGREVPLRDVVFAAEDSPGAALLHRTEYTQRALFAVETALYRLLSHWGLTADFLVGHSVGELAAAHAAGVLSLDDACALVAARGRLMGELPTGGAMIAVQATEDEVRAALAEHGTRLSLAAVNGPTAMVVSGDEDAALELAARWRAEGRKTRRLHVSHAFHSPRMDAMLDAFRRTAARLAYHAPHTPLVSNVTGRPATADEVCSPDYWVRHAREAVRFHDGVRTLEAAGVTTFVELGPDGVLTSMARDCVTSTDTAFVPVLRGSRPEVRAAAGALGRLHAHGVAVDWRRFYDGCGAVRVDLPTYAFQRRPYWIDVPAAPGDPRETVPAPRDEAAGRPEPEEASAGTAEAEGVKAGTADDPGLSGRGGREAGRSTSAPKPATRERAMADVVRAQVATVLEHDAPGDIDLRTTFKGLGFDSLTLVELRDRLTRATGLRLTPSALFDHPTPARLAEHLRTLVEGDAPQDTPDASAAPAPDDDPVAIVAMACRFPGGVASPDDLWRLVAEGGDAISGFPTDRGWDMDALYDPDPTRTGKNYVREGGFLDSAADFDAAFFGISPREALAMDPQQRLLLETSWEALERAGVAPGSLRGTRTGVFVGTTFQDYGPRLHQGTETTEGYLLTGGTPSVASGRIAYTLGLEGPAVTVDTACSSSLVALHMACRALRAGECTMALAGGVTVMATPGMFVELSRQRALSPDGRCKSFSSAADGTGWAEGAGVLLVERLSDARRNGHRVLAVVRGSAINQDGASNGLTAPNGLSQQRVIRQALADARLSGADVDVVEAHGTGTRLGDPIEADALLATYGQDRPADRPLRLGSVKSNIGHTQCAAGVAGVIKTVMAMRHGLLPRTLHVDEPSPHIDWTSGAVSLLTEPVDWHVGDRPRRAGVSSFGISGTNAHVILEDVLDDQEPSSPEDDASATPLVLSADDPQALRAQAARLHSFVEQRPDIPLSDVRFTLLHGREALDQRAAVVGHDRADVLAALADLAGGEAGAGVLTGGVGGVGKVVFVFPGQGSQWPGMGRELLDTSPVFATHIAECEAALTPYVDWSLTDVLRQGEPLDRIEILQPVLFALMVSLARLWQHHGIHPDAVTGHSQGEIAAAHIAGALTLDDATRIVVLRSQLFADHLTGHGAIASLTLPATHLTDQLAQYDGRLTIAGINSPTTCTVAGPHTDLTTLTHWARQQGARARIIDTTVASHSPHVEPLHDDLIHLLADISPQAGTIPIYSTVTTEPIDGTQLTAEYWYDNCRHPVRFHDTLHTLTTHGHTHYLEISPHPVLIPAITETHPTATTIPTLHRNQGTTTDLHTSLAHAWTTGLPTTWTRPRSGDTHIPDLPTYAFQHQRYWLTEPTTVDDPSAYGLHATQHPLLTAALHDAETGRVTLTGRIAPRTHAWLDDHAAHGTPLLPGTAFTELVLHAGAEVGCPYVEELTLHTPLPLAAPVQIQLVVDAPGDGGERTVRLYSRPVRPSRPGDAADPDEPWTHHATGAVSAARGEQAAELSEWPPRGAQVLPVERFYDDAALTGYAYGPSFRGLERAWRLGDEVYADVRLSEEQVEEAGRYAIHPALFDAAVHTALVDSVGEGASVRLPFAWSGVALHAVGATSLRVRATRTGADSVSLDLADPAGRPVATVGSLTLLPVTSEQVRGVSSAGHDDLYRIEWTTLTASTTVEDRPASASCAVIGRNAGPEFGASVRAYGSVAELVSALDAGEPVPELVLLPVTAPTGEEEVAAAARHTAERVLGVAQEWLASEHTESSRLVVVTRGAVAVGGESGRVDLALAPVWGLLRSAQAESPGRFVLVDVEAEGGSLAAGGASVAAGEASVKANGGSPEADGGSQEEGSGSVVAAVAAVLATDEPQLAVRGGEVRVPRLRRATTAEADAESKSEAKSEAEAATPWSASGTVLVTGGTGTLGGLVARHLVAEHGVRHLLLTSRRGADAPGVGALVADLNAAGAQVTVAACDAADRDELARVLADVPHGHPLAGVVHAAGVLDDGVIGALTPARLERVLRPKVDAAVNLHELTRGSDLSAFVLFSSVAGVFGNPGQANYAAANAFLDALAERRRAEGLPGVSLAWGLWAESSGMTGHLAADDLSWMARSGIRSLPSDTGLALFDAATDGAGSGLLVPVALDGAALRERAASGLLPHLLQGLVRTPVRQAARRGAEPDGSALATRLSGLGDAERDEQLLTLVRSHVAAVLGHRSPQTIDAERAFKELGFDSLTAVELRNRLAAATGVRLPATLVFDHPTLTSVVERLRTAVLGTTPTAVSRPPAVTRAATDTEPIAIVGMACRYPGDVRSPEDLWQMVAEGRDVIAGFPADRGWDLEGLYDPQSARPGTSYAREGGFLHDAGHFDPAFFGISPREALAMDPQQRLLLETSWEVFERAGLDPTALKGSRTGVFAGLMHHDYAGPGDRLPEGVEGYALTGTQGSVVSGRIAYVYGLEGPAVTVDTACSSSLVALHLACQSLRNGECELALAGGVAVMATPGVFVEFSRQRGLAADGRCKSFAAAADGTGWSEGVGLLLVERLSDARRNGHRVLAVVRGSAVNQDGASNGLTAPNGPSQQRVIHQALANARLTPGEVDAVEAHGTGTRLGDPIEAQALLATYGQERAEDRPLWLGSVKSNMGHAQAAAGVAGVIKMVMAMRHGLLPRTLHVDEPTPHVDWSTGAVSLLTEDTTWPETGRPRRAAVSSFGISGTNAHVVLEAPAPVTDEPGDGPTGTPPWVVSGRSRTALRAQAARLVSYVQEREDLPAADVGTALLTTRAALEHRAVVLGPDRDQLLEGLHALADEQDSPRVVTGSVRPGRLAFMFTGQGSQRLGMGHELYDTEPAFAAALEEAFAALDPHLPRPLREIVFGDDPELLQQTQYAQPALFAVETALYRLLTDTYGLRPDYLLGHSIGELTAAHAAGVLTLPDAARLVTARGRLMQTAPTGGTMIAIQADENEITQQLTPGVDIAALNSPSSTVISGDTAEAEAIADRCRALGRKTSRLKVSHAFHSPHMDPVLDDFRQIAATLDYHPARIPVISNTTGQPAENLTSPDYWTQHIRRPVRFTDSLHHLTQQGVTTFLELGPDATLTALTRTTLDDTHATAVLRKDRTDTDALRTALAELWVHGTPVTWPHPADRHIDLPTYPFDHQHYWLPSGSGAVVDAAGLGLGATHHPVLGAAAVLADSEQHLFTGRVSLRTHPWLAHHTVGGAVLLPGTVLVEAVLRAGDEVGCSRVEELTLEAPLVLPRHGAVQLQLLVGPPDADGSRSVQVYARPEDDGRSTASWVRHASGSLGTGDGAEPAGHTVWPPTGAVPLPVEDFYDGHGKGYGPGFRGLRSAWRHGEDLYAEVVMPEELSQAALSPGEFGIHPALLDIALHTVLLDDSGVRPSARLPFAWSDVTLHATGATELRVRVSGSADDTFSVEASDPTGRPVVSIGSLVLRPVSDEQLRTADGGGADSDALFRVDWSPFAVDGPGSQGADGDWAVITAAASELAVVLGEARDSLRTCSDLSALRAAVGGGEPVPEAVVLPYVTPHPADGDGLPAEVHRATRQALADVQTWLADEALDDSRLVVVTRRAVATHAGEDVGDLVHAGVWGLLRSAQSEHPGRLFLLDLDDDPASYAALPEAVASAEPQLAVRQGAMLVPRLFRSVTDGELSPPSDADAWRLDTVRPGTPDDLELLACPDVLAPLGPGQVRVSVHAAGLNFRDVLMALGMYPGELSLGSEGAGIVTAVGPGVSRFEVGDRVMGMLPRCFGPFAVADQRTVVRMPEGWSFEQAAAVPAVFLTAYYGLRDLADLRAGESVLIHAAAGGVGMAAVQLARHWGATVHATASPHKWDTLHALGLDDDHIASSRTLDFRDQFTEVDVVLNSLTGAYIDASLHLLRNGGRFIEMGKTDIRPTPPHVSYHAFDLMEAGPQRLGDMLTDIVQLLQTGTLTHLPLDTRDIRQAPQTFRHMSQARHTGKIVLRIPQPLDPHGTVLITGGTGTLGALTARHLATTHNTRHLLLTSRQGTAAPGATQLADELRDLGAHVTIAACDTADRTALTHLLDSIPAEHPLTAVIHCAGTLDDSTVPALTPDQLDAVLRPKVDAAWHLHHLTRHLDLSAFVLFSSVAGVIGNPGQGNYAAANTFLDALAHHRHAHGLPATSLAWGQWQQASGMTGELSEADLARLSRAGIRPMPTDEALALLDAATGTFTEALLVPARLDLKALRAREVEGALPPLLRDLVRATGPVRRTAATARDAAEGPSFAQRLASQSPAERRSSVLELVRTHVAAVLGHASPGAVGATSSFKEIGFDSLSAVELRNRLGAATGQRLPSTLVFDYPTSEALAGHLLEQLAPQGPQDSVSVLGEIDRLESALASVGTDGQDDGTITTRLELLLAKWKEAQNSAARASVADRLQAATPDEVLDFIDNELGVS</sequence>
<dbReference type="InterPro" id="IPR036736">
    <property type="entry name" value="ACP-like_sf"/>
</dbReference>
<dbReference type="OrthoDB" id="9778690at2"/>
<proteinExistence type="predicted"/>
<keyword evidence="7" id="KW-0511">Multifunctional enzyme</keyword>
<dbReference type="GO" id="GO:0004312">
    <property type="term" value="F:fatty acid synthase activity"/>
    <property type="evidence" value="ECO:0007669"/>
    <property type="project" value="TreeGrafter"/>
</dbReference>
<comment type="pathway">
    <text evidence="1">Antibiotic biosynthesis.</text>
</comment>
<dbReference type="InterPro" id="IPR050091">
    <property type="entry name" value="PKS_NRPS_Biosynth_Enz"/>
</dbReference>
<dbReference type="Pfam" id="PF22336">
    <property type="entry name" value="RhiE-like_linker"/>
    <property type="match status" value="1"/>
</dbReference>
<dbReference type="Gene3D" id="3.40.366.10">
    <property type="entry name" value="Malonyl-Coenzyme A Acyl Carrier Protein, domain 2"/>
    <property type="match status" value="3"/>
</dbReference>
<dbReference type="InterPro" id="IPR054514">
    <property type="entry name" value="RhiE-like_linker"/>
</dbReference>
<feature type="region of interest" description="N-terminal hotdog fold" evidence="9">
    <location>
        <begin position="3739"/>
        <end position="3865"/>
    </location>
</feature>
<dbReference type="Pfam" id="PF00109">
    <property type="entry name" value="ketoacyl-synt"/>
    <property type="match status" value="3"/>
</dbReference>
<feature type="active site" description="Proton donor; for dehydratase activity" evidence="9">
    <location>
        <position position="2143"/>
    </location>
</feature>
<feature type="region of interest" description="C-terminal hotdog fold" evidence="9">
    <location>
        <begin position="2082"/>
        <end position="2220"/>
    </location>
</feature>
<feature type="domain" description="Carrier" evidence="11">
    <location>
        <begin position="4830"/>
        <end position="4905"/>
    </location>
</feature>
<dbReference type="InterPro" id="IPR049900">
    <property type="entry name" value="PKS_mFAS_DH"/>
</dbReference>
<organism evidence="14 15">
    <name type="scientific">Streptomyces lasalocidi</name>
    <name type="common">Streptomyces lasaliensis</name>
    <dbReference type="NCBI Taxonomy" id="324833"/>
    <lineage>
        <taxon>Bacteria</taxon>
        <taxon>Bacillati</taxon>
        <taxon>Actinomycetota</taxon>
        <taxon>Actinomycetes</taxon>
        <taxon>Kitasatosporales</taxon>
        <taxon>Streptomycetaceae</taxon>
        <taxon>Streptomyces</taxon>
    </lineage>
</organism>
<dbReference type="InterPro" id="IPR014030">
    <property type="entry name" value="Ketoacyl_synth_N"/>
</dbReference>
<keyword evidence="6" id="KW-0045">Antibiotic biosynthesis</keyword>
<dbReference type="FunFam" id="3.40.47.10:FF:000019">
    <property type="entry name" value="Polyketide synthase type I"/>
    <property type="match status" value="3"/>
</dbReference>
<dbReference type="Pfam" id="PF00698">
    <property type="entry name" value="Acyl_transf_1"/>
    <property type="match status" value="3"/>
</dbReference>
<feature type="domain" description="PKS/mFAS DH" evidence="13">
    <location>
        <begin position="1940"/>
        <end position="2220"/>
    </location>
</feature>
<feature type="region of interest" description="N-terminal hotdog fold" evidence="9">
    <location>
        <begin position="1940"/>
        <end position="2070"/>
    </location>
</feature>
<dbReference type="InterPro" id="IPR032821">
    <property type="entry name" value="PKS_assoc"/>
</dbReference>
<feature type="active site" description="Proton donor; for dehydratase activity" evidence="9">
    <location>
        <position position="3938"/>
    </location>
</feature>
<dbReference type="InterPro" id="IPR001227">
    <property type="entry name" value="Ac_transferase_dom_sf"/>
</dbReference>
<dbReference type="Pfam" id="PF21089">
    <property type="entry name" value="PKS_DH_N"/>
    <property type="match status" value="2"/>
</dbReference>
<feature type="region of interest" description="C-terminal hotdog fold" evidence="9">
    <location>
        <begin position="3877"/>
        <end position="4015"/>
    </location>
</feature>
<feature type="domain" description="Carrier" evidence="11">
    <location>
        <begin position="2760"/>
        <end position="2835"/>
    </location>
</feature>
<dbReference type="EMBL" id="SZNQ01000001">
    <property type="protein sequence ID" value="TKS98837.1"/>
    <property type="molecule type" value="Genomic_DNA"/>
</dbReference>
<feature type="compositionally biased region" description="Basic and acidic residues" evidence="10">
    <location>
        <begin position="894"/>
        <end position="912"/>
    </location>
</feature>
<dbReference type="Pfam" id="PF22953">
    <property type="entry name" value="SpnB_Rossmann"/>
    <property type="match status" value="2"/>
</dbReference>
<evidence type="ECO:0000259" key="12">
    <source>
        <dbReference type="PROSITE" id="PS52004"/>
    </source>
</evidence>
<dbReference type="InterPro" id="IPR013154">
    <property type="entry name" value="ADH-like_N"/>
</dbReference>
<dbReference type="InterPro" id="IPR011032">
    <property type="entry name" value="GroES-like_sf"/>
</dbReference>
<feature type="active site" description="Proton acceptor; for dehydratase activity" evidence="9">
    <location>
        <position position="3771"/>
    </location>
</feature>
<dbReference type="InterPro" id="IPR020843">
    <property type="entry name" value="ER"/>
</dbReference>
<dbReference type="PANTHER" id="PTHR43775:SF51">
    <property type="entry name" value="INACTIVE PHENOLPHTHIOCEROL SYNTHESIS POLYKETIDE SYNTHASE TYPE I PKS1-RELATED"/>
    <property type="match status" value="1"/>
</dbReference>
<dbReference type="InterPro" id="IPR020806">
    <property type="entry name" value="PKS_PP-bd"/>
</dbReference>
<dbReference type="Pfam" id="PF16197">
    <property type="entry name" value="KAsynt_C_assoc"/>
    <property type="match status" value="2"/>
</dbReference>
<dbReference type="SMART" id="SM00823">
    <property type="entry name" value="PKS_PP"/>
    <property type="match status" value="3"/>
</dbReference>
<evidence type="ECO:0000256" key="6">
    <source>
        <dbReference type="ARBA" id="ARBA00023194"/>
    </source>
</evidence>
<evidence type="ECO:0000256" key="10">
    <source>
        <dbReference type="SAM" id="MobiDB-lite"/>
    </source>
</evidence>
<dbReference type="InterPro" id="IPR042104">
    <property type="entry name" value="PKS_dehydratase_sf"/>
</dbReference>
<evidence type="ECO:0000313" key="15">
    <source>
        <dbReference type="Proteomes" id="UP000305929"/>
    </source>
</evidence>
<accession>A0A4U5WAX0</accession>
<dbReference type="InterPro" id="IPR020841">
    <property type="entry name" value="PKS_Beta-ketoAc_synthase_dom"/>
</dbReference>
<feature type="domain" description="PKS/mFAS DH" evidence="13">
    <location>
        <begin position="3739"/>
        <end position="4015"/>
    </location>
</feature>
<dbReference type="InterPro" id="IPR049551">
    <property type="entry name" value="PKS_DH_C"/>
</dbReference>
<dbReference type="PROSITE" id="PS52019">
    <property type="entry name" value="PKS_MFAS_DH"/>
    <property type="match status" value="2"/>
</dbReference>
<gene>
    <name evidence="14" type="ORF">E4U91_00935</name>
</gene>
<feature type="active site" description="Proton acceptor; for dehydratase activity" evidence="9">
    <location>
        <position position="1972"/>
    </location>
</feature>
<feature type="region of interest" description="Disordered" evidence="10">
    <location>
        <begin position="2037"/>
        <end position="2057"/>
    </location>
</feature>
<dbReference type="SUPFAM" id="SSF50129">
    <property type="entry name" value="GroES-like"/>
    <property type="match status" value="1"/>
</dbReference>
<dbReference type="PROSITE" id="PS00606">
    <property type="entry name" value="KS3_1"/>
    <property type="match status" value="2"/>
</dbReference>
<evidence type="ECO:0000256" key="9">
    <source>
        <dbReference type="PROSITE-ProRule" id="PRU01363"/>
    </source>
</evidence>
<evidence type="ECO:0000256" key="8">
    <source>
        <dbReference type="ARBA" id="ARBA00023315"/>
    </source>
</evidence>
<dbReference type="SUPFAM" id="SSF55048">
    <property type="entry name" value="Probable ACP-binding domain of malonyl-CoA ACP transacylase"/>
    <property type="match status" value="3"/>
</dbReference>
<dbReference type="InterPro" id="IPR020807">
    <property type="entry name" value="PKS_DH"/>
</dbReference>
<dbReference type="SMART" id="SM00825">
    <property type="entry name" value="PKS_KS"/>
    <property type="match status" value="3"/>
</dbReference>
<dbReference type="CDD" id="cd08956">
    <property type="entry name" value="KR_3_FAS_SDR_x"/>
    <property type="match status" value="2"/>
</dbReference>
<feature type="compositionally biased region" description="Basic and acidic residues" evidence="10">
    <location>
        <begin position="2456"/>
        <end position="2466"/>
    </location>
</feature>
<dbReference type="GO" id="GO:0031177">
    <property type="term" value="F:phosphopantetheine binding"/>
    <property type="evidence" value="ECO:0007669"/>
    <property type="project" value="InterPro"/>
</dbReference>
<evidence type="ECO:0000313" key="14">
    <source>
        <dbReference type="EMBL" id="TKS98837.1"/>
    </source>
</evidence>
<dbReference type="PROSITE" id="PS01162">
    <property type="entry name" value="QOR_ZETA_CRYSTAL"/>
    <property type="match status" value="1"/>
</dbReference>
<dbReference type="Pfam" id="PF14765">
    <property type="entry name" value="PS-DH"/>
    <property type="match status" value="2"/>
</dbReference>
<dbReference type="InterPro" id="IPR057326">
    <property type="entry name" value="KR_dom"/>
</dbReference>
<keyword evidence="15" id="KW-1185">Reference proteome</keyword>
<dbReference type="PANTHER" id="PTHR43775">
    <property type="entry name" value="FATTY ACID SYNTHASE"/>
    <property type="match status" value="1"/>
</dbReference>
<dbReference type="SUPFAM" id="SSF53901">
    <property type="entry name" value="Thiolase-like"/>
    <property type="match status" value="3"/>
</dbReference>
<dbReference type="Gene3D" id="3.40.50.720">
    <property type="entry name" value="NAD(P)-binding Rossmann-like Domain"/>
    <property type="match status" value="2"/>
</dbReference>
<dbReference type="InterPro" id="IPR055123">
    <property type="entry name" value="SpnB-like_Rossmann"/>
</dbReference>
<dbReference type="InterPro" id="IPR016039">
    <property type="entry name" value="Thiolase-like"/>
</dbReference>
<dbReference type="SUPFAM" id="SSF52151">
    <property type="entry name" value="FabD/lysophospholipase-like"/>
    <property type="match status" value="3"/>
</dbReference>
<dbReference type="SMART" id="SM00826">
    <property type="entry name" value="PKS_DH"/>
    <property type="match status" value="2"/>
</dbReference>
<dbReference type="InterPro" id="IPR036291">
    <property type="entry name" value="NAD(P)-bd_dom_sf"/>
</dbReference>
<dbReference type="PROSITE" id="PS52004">
    <property type="entry name" value="KS3_2"/>
    <property type="match status" value="3"/>
</dbReference>
<dbReference type="Pfam" id="PF00550">
    <property type="entry name" value="PP-binding"/>
    <property type="match status" value="3"/>
</dbReference>
<evidence type="ECO:0000256" key="5">
    <source>
        <dbReference type="ARBA" id="ARBA00022737"/>
    </source>
</evidence>
<feature type="domain" description="Ketosynthase family 3 (KS3)" evidence="12">
    <location>
        <begin position="2856"/>
        <end position="3282"/>
    </location>
</feature>
<dbReference type="Gene3D" id="3.40.50.11460">
    <property type="match status" value="1"/>
</dbReference>
<dbReference type="PROSITE" id="PS00012">
    <property type="entry name" value="PHOSPHOPANTETHEINE"/>
    <property type="match status" value="3"/>
</dbReference>
<feature type="region of interest" description="Disordered" evidence="10">
    <location>
        <begin position="2447"/>
        <end position="2470"/>
    </location>
</feature>
<dbReference type="FunFam" id="1.10.1200.10:FF:000007">
    <property type="entry name" value="Probable polyketide synthase pks17"/>
    <property type="match status" value="2"/>
</dbReference>
<dbReference type="SMART" id="SM00829">
    <property type="entry name" value="PKS_ER"/>
    <property type="match status" value="1"/>
</dbReference>
<dbReference type="Gene3D" id="3.30.70.3290">
    <property type="match status" value="3"/>
</dbReference>
<dbReference type="InterPro" id="IPR009081">
    <property type="entry name" value="PP-bd_ACP"/>
</dbReference>
<keyword evidence="5" id="KW-0677">Repeat</keyword>
<dbReference type="InterPro" id="IPR016035">
    <property type="entry name" value="Acyl_Trfase/lysoPLipase"/>
</dbReference>
<dbReference type="CDD" id="cd05195">
    <property type="entry name" value="enoyl_red"/>
    <property type="match status" value="1"/>
</dbReference>
<dbReference type="SUPFAM" id="SSF47336">
    <property type="entry name" value="ACP-like"/>
    <property type="match status" value="3"/>
</dbReference>
<evidence type="ECO:0000259" key="11">
    <source>
        <dbReference type="PROSITE" id="PS50075"/>
    </source>
</evidence>
<keyword evidence="2" id="KW-0596">Phosphopantetheine</keyword>
<dbReference type="InterPro" id="IPR006162">
    <property type="entry name" value="Ppantetheine_attach_site"/>
</dbReference>
<dbReference type="PROSITE" id="PS50075">
    <property type="entry name" value="CARRIER"/>
    <property type="match status" value="3"/>
</dbReference>
<dbReference type="Gene3D" id="3.10.129.110">
    <property type="entry name" value="Polyketide synthase dehydratase"/>
    <property type="match status" value="2"/>
</dbReference>
<dbReference type="Gene3D" id="3.90.180.10">
    <property type="entry name" value="Medium-chain alcohol dehydrogenases, catalytic domain"/>
    <property type="match status" value="1"/>
</dbReference>
<dbReference type="Proteomes" id="UP000305929">
    <property type="component" value="Unassembled WGS sequence"/>
</dbReference>
<feature type="region of interest" description="Disordered" evidence="10">
    <location>
        <begin position="4804"/>
        <end position="4824"/>
    </location>
</feature>
<dbReference type="InterPro" id="IPR016036">
    <property type="entry name" value="Malonyl_transacylase_ACP-bd"/>
</dbReference>
<evidence type="ECO:0000256" key="7">
    <source>
        <dbReference type="ARBA" id="ARBA00023268"/>
    </source>
</evidence>
<evidence type="ECO:0000256" key="2">
    <source>
        <dbReference type="ARBA" id="ARBA00022450"/>
    </source>
</evidence>
<dbReference type="Pfam" id="PF08240">
    <property type="entry name" value="ADH_N"/>
    <property type="match status" value="1"/>
</dbReference>
<dbReference type="SMART" id="SM00827">
    <property type="entry name" value="PKS_AT"/>
    <property type="match status" value="3"/>
</dbReference>
<reference evidence="14 15" key="1">
    <citation type="submission" date="2019-04" db="EMBL/GenBank/DDBJ databases">
        <title>Streptomyces lasaliensis sp. nov., an Actinomycete isolated from soil which produces the polyether antibiotic lasalocid.</title>
        <authorList>
            <person name="Erwin G."/>
            <person name="Haber C."/>
        </authorList>
    </citation>
    <scope>NUCLEOTIDE SEQUENCE [LARGE SCALE GENOMIC DNA]</scope>
    <source>
        <strain evidence="14 15">X-537</strain>
    </source>
</reference>
<keyword evidence="3" id="KW-0597">Phosphoprotein</keyword>
<dbReference type="Gene3D" id="3.40.47.10">
    <property type="match status" value="3"/>
</dbReference>
<dbReference type="Pfam" id="PF13602">
    <property type="entry name" value="ADH_zinc_N_2"/>
    <property type="match status" value="1"/>
</dbReference>
<comment type="caution">
    <text evidence="14">The sequence shown here is derived from an EMBL/GenBank/DDBJ whole genome shotgun (WGS) entry which is preliminary data.</text>
</comment>
<dbReference type="InterPro" id="IPR002364">
    <property type="entry name" value="Quin_OxRdtase/zeta-crystal_CS"/>
</dbReference>
<evidence type="ECO:0000259" key="13">
    <source>
        <dbReference type="PROSITE" id="PS52019"/>
    </source>
</evidence>
<dbReference type="SMART" id="SM01294">
    <property type="entry name" value="PKS_PP_betabranch"/>
    <property type="match status" value="3"/>
</dbReference>
<dbReference type="FunFam" id="3.40.366.10:FF:000002">
    <property type="entry name" value="Probable polyketide synthase 2"/>
    <property type="match status" value="2"/>
</dbReference>
<dbReference type="InterPro" id="IPR049552">
    <property type="entry name" value="PKS_DH_N"/>
</dbReference>
<feature type="region of interest" description="Disordered" evidence="10">
    <location>
        <begin position="888"/>
        <end position="958"/>
    </location>
</feature>
<dbReference type="GO" id="GO:0033068">
    <property type="term" value="P:macrolide biosynthetic process"/>
    <property type="evidence" value="ECO:0007669"/>
    <property type="project" value="UniProtKB-ARBA"/>
</dbReference>
<name>A0A4U5WAX0_STRLS</name>
<dbReference type="InterPro" id="IPR014031">
    <property type="entry name" value="Ketoacyl_synth_C"/>
</dbReference>
<keyword evidence="8" id="KW-0012">Acyltransferase</keyword>
<dbReference type="RefSeq" id="WP_137304742.1">
    <property type="nucleotide sequence ID" value="NZ_SZNQ01000001.1"/>
</dbReference>
<dbReference type="GO" id="GO:0008270">
    <property type="term" value="F:zinc ion binding"/>
    <property type="evidence" value="ECO:0007669"/>
    <property type="project" value="InterPro"/>
</dbReference>
<evidence type="ECO:0000256" key="3">
    <source>
        <dbReference type="ARBA" id="ARBA00022553"/>
    </source>
</evidence>
<feature type="domain" description="Ketosynthase family 3 (KS3)" evidence="12">
    <location>
        <begin position="16"/>
        <end position="431"/>
    </location>
</feature>
<dbReference type="InterPro" id="IPR013968">
    <property type="entry name" value="PKS_KR"/>
</dbReference>
<feature type="domain" description="Carrier" evidence="11">
    <location>
        <begin position="957"/>
        <end position="1032"/>
    </location>
</feature>
<dbReference type="SMART" id="SM00822">
    <property type="entry name" value="PKS_KR"/>
    <property type="match status" value="2"/>
</dbReference>
<dbReference type="Pfam" id="PF08659">
    <property type="entry name" value="KR"/>
    <property type="match status" value="2"/>
</dbReference>
<dbReference type="Gene3D" id="1.10.1200.10">
    <property type="entry name" value="ACP-like"/>
    <property type="match status" value="3"/>
</dbReference>
<keyword evidence="4" id="KW-0808">Transferase</keyword>
<dbReference type="FunFam" id="3.90.180.10:FF:000032">
    <property type="entry name" value="Probable polyketide synthase pks1"/>
    <property type="match status" value="1"/>
</dbReference>
<protein>
    <submittedName>
        <fullName evidence="14">SDR family NAD(P)-dependent oxidoreductase</fullName>
    </submittedName>
</protein>
<dbReference type="InterPro" id="IPR014043">
    <property type="entry name" value="Acyl_transferase_dom"/>
</dbReference>
<feature type="domain" description="Ketosynthase family 3 (KS3)" evidence="12">
    <location>
        <begin position="1051"/>
        <end position="1477"/>
    </location>
</feature>
<dbReference type="GO" id="GO:0006633">
    <property type="term" value="P:fatty acid biosynthetic process"/>
    <property type="evidence" value="ECO:0007669"/>
    <property type="project" value="InterPro"/>
</dbReference>
<dbReference type="GO" id="GO:0004315">
    <property type="term" value="F:3-oxoacyl-[acyl-carrier-protein] synthase activity"/>
    <property type="evidence" value="ECO:0007669"/>
    <property type="project" value="InterPro"/>
</dbReference>
<evidence type="ECO:0000256" key="1">
    <source>
        <dbReference type="ARBA" id="ARBA00004792"/>
    </source>
</evidence>